<sequence>MPSATAVGAVVGLVYQMHSNALRNRQPWKHAVSMALGAVLANMTVEWDAKAKQAQAKKANDRPSMTSP</sequence>
<organism evidence="1 2">
    <name type="scientific">Phtheirospermum japonicum</name>
    <dbReference type="NCBI Taxonomy" id="374723"/>
    <lineage>
        <taxon>Eukaryota</taxon>
        <taxon>Viridiplantae</taxon>
        <taxon>Streptophyta</taxon>
        <taxon>Embryophyta</taxon>
        <taxon>Tracheophyta</taxon>
        <taxon>Spermatophyta</taxon>
        <taxon>Magnoliopsida</taxon>
        <taxon>eudicotyledons</taxon>
        <taxon>Gunneridae</taxon>
        <taxon>Pentapetalae</taxon>
        <taxon>asterids</taxon>
        <taxon>lamiids</taxon>
        <taxon>Lamiales</taxon>
        <taxon>Orobanchaceae</taxon>
        <taxon>Orobanchaceae incertae sedis</taxon>
        <taxon>Phtheirospermum</taxon>
    </lineage>
</organism>
<evidence type="ECO:0000313" key="2">
    <source>
        <dbReference type="Proteomes" id="UP000653305"/>
    </source>
</evidence>
<dbReference type="Proteomes" id="UP000653305">
    <property type="component" value="Unassembled WGS sequence"/>
</dbReference>
<dbReference type="AlphaFoldDB" id="A0A830BI09"/>
<dbReference type="EMBL" id="BMAC01000098">
    <property type="protein sequence ID" value="GFP85049.1"/>
    <property type="molecule type" value="Genomic_DNA"/>
</dbReference>
<dbReference type="PANTHER" id="PTHR36052">
    <property type="entry name" value="EXCITATORY AMINO ACID TRANSPORTER"/>
    <property type="match status" value="1"/>
</dbReference>
<proteinExistence type="predicted"/>
<name>A0A830BI09_9LAMI</name>
<gene>
    <name evidence="1" type="ORF">PHJA_000648700</name>
</gene>
<accession>A0A830BI09</accession>
<reference evidence="1" key="1">
    <citation type="submission" date="2020-07" db="EMBL/GenBank/DDBJ databases">
        <title>Ethylene signaling mediates host invasion by parasitic plants.</title>
        <authorList>
            <person name="Yoshida S."/>
        </authorList>
    </citation>
    <scope>NUCLEOTIDE SEQUENCE</scope>
    <source>
        <strain evidence="1">Okayama</strain>
    </source>
</reference>
<dbReference type="PANTHER" id="PTHR36052:SF1">
    <property type="entry name" value="EXCITATORY AMINO ACID TRANSPORTER"/>
    <property type="match status" value="1"/>
</dbReference>
<protein>
    <submittedName>
        <fullName evidence="1">Uncharacterized protein</fullName>
    </submittedName>
</protein>
<keyword evidence="2" id="KW-1185">Reference proteome</keyword>
<comment type="caution">
    <text evidence="1">The sequence shown here is derived from an EMBL/GenBank/DDBJ whole genome shotgun (WGS) entry which is preliminary data.</text>
</comment>
<evidence type="ECO:0000313" key="1">
    <source>
        <dbReference type="EMBL" id="GFP85049.1"/>
    </source>
</evidence>